<dbReference type="STRING" id="290315.Clim_1730"/>
<dbReference type="GO" id="GO:0008962">
    <property type="term" value="F:phosphatidylglycerophosphatase activity"/>
    <property type="evidence" value="ECO:0007669"/>
    <property type="project" value="InterPro"/>
</dbReference>
<dbReference type="AlphaFoldDB" id="B3EEG1"/>
<name>B3EEG1_CHLL2</name>
<dbReference type="InterPro" id="IPR026037">
    <property type="entry name" value="PgpA"/>
</dbReference>
<dbReference type="InterPro" id="IPR007686">
    <property type="entry name" value="YutG/PgpA"/>
</dbReference>
<dbReference type="GO" id="GO:0006629">
    <property type="term" value="P:lipid metabolic process"/>
    <property type="evidence" value="ECO:0007669"/>
    <property type="project" value="InterPro"/>
</dbReference>
<feature type="transmembrane region" description="Helical" evidence="1">
    <location>
        <begin position="84"/>
        <end position="107"/>
    </location>
</feature>
<dbReference type="EMBL" id="CP001097">
    <property type="protein sequence ID" value="ACD90771.1"/>
    <property type="molecule type" value="Genomic_DNA"/>
</dbReference>
<feature type="transmembrane region" description="Helical" evidence="1">
    <location>
        <begin position="132"/>
        <end position="156"/>
    </location>
</feature>
<dbReference type="eggNOG" id="COG1267">
    <property type="taxonomic scope" value="Bacteria"/>
</dbReference>
<dbReference type="Pfam" id="PF04608">
    <property type="entry name" value="PgpA"/>
    <property type="match status" value="1"/>
</dbReference>
<feature type="transmembrane region" description="Helical" evidence="1">
    <location>
        <begin position="45"/>
        <end position="63"/>
    </location>
</feature>
<proteinExistence type="predicted"/>
<keyword evidence="1" id="KW-0472">Membrane</keyword>
<keyword evidence="1" id="KW-0812">Transmembrane</keyword>
<evidence type="ECO:0000313" key="3">
    <source>
        <dbReference type="EMBL" id="ACD90771.1"/>
    </source>
</evidence>
<gene>
    <name evidence="3" type="ordered locus">Clim_1730</name>
</gene>
<keyword evidence="1" id="KW-1133">Transmembrane helix</keyword>
<reference evidence="3 4" key="1">
    <citation type="submission" date="2008-05" db="EMBL/GenBank/DDBJ databases">
        <title>Complete sequence of Chlorobium limicola DSM 245.</title>
        <authorList>
            <consortium name="US DOE Joint Genome Institute"/>
            <person name="Lucas S."/>
            <person name="Copeland A."/>
            <person name="Lapidus A."/>
            <person name="Glavina del Rio T."/>
            <person name="Dalin E."/>
            <person name="Tice H."/>
            <person name="Bruce D."/>
            <person name="Goodwin L."/>
            <person name="Pitluck S."/>
            <person name="Schmutz J."/>
            <person name="Larimer F."/>
            <person name="Land M."/>
            <person name="Hauser L."/>
            <person name="Kyrpides N."/>
            <person name="Ovchinnikova G."/>
            <person name="Zhao F."/>
            <person name="Li T."/>
            <person name="Liu Z."/>
            <person name="Overmann J."/>
            <person name="Bryant D.A."/>
            <person name="Richardson P."/>
        </authorList>
    </citation>
    <scope>NUCLEOTIDE SEQUENCE [LARGE SCALE GENOMIC DNA]</scope>
    <source>
        <strain evidence="4">DSM 245 / NBRC 103803 / 6330</strain>
    </source>
</reference>
<dbReference type="PIRSF" id="PIRSF006162">
    <property type="entry name" value="PgpA"/>
    <property type="match status" value="1"/>
</dbReference>
<dbReference type="PANTHER" id="PTHR36305:SF1">
    <property type="entry name" value="PHOSPHATIDYLGLYCEROPHOSPHATASE A"/>
    <property type="match status" value="1"/>
</dbReference>
<feature type="domain" description="YutG/PgpA" evidence="2">
    <location>
        <begin position="9"/>
        <end position="145"/>
    </location>
</feature>
<dbReference type="SUPFAM" id="SSF101307">
    <property type="entry name" value="YutG-like"/>
    <property type="match status" value="1"/>
</dbReference>
<dbReference type="CDD" id="cd06971">
    <property type="entry name" value="PgpA"/>
    <property type="match status" value="1"/>
</dbReference>
<dbReference type="InterPro" id="IPR036681">
    <property type="entry name" value="PgpA-like_sf"/>
</dbReference>
<dbReference type="OrthoDB" id="9804091at2"/>
<evidence type="ECO:0000259" key="2">
    <source>
        <dbReference type="Pfam" id="PF04608"/>
    </source>
</evidence>
<dbReference type="HOGENOM" id="CLU_103734_1_2_10"/>
<organism evidence="3 4">
    <name type="scientific">Chlorobium limicola (strain DSM 245 / NBRC 103803 / 6330)</name>
    <dbReference type="NCBI Taxonomy" id="290315"/>
    <lineage>
        <taxon>Bacteria</taxon>
        <taxon>Pseudomonadati</taxon>
        <taxon>Chlorobiota</taxon>
        <taxon>Chlorobiia</taxon>
        <taxon>Chlorobiales</taxon>
        <taxon>Chlorobiaceae</taxon>
        <taxon>Chlorobium/Pelodictyon group</taxon>
        <taxon>Chlorobium</taxon>
    </lineage>
</organism>
<protein>
    <submittedName>
        <fullName evidence="3">Phosphatidylglycerophosphatase A</fullName>
    </submittedName>
</protein>
<accession>B3EEG1</accession>
<evidence type="ECO:0000256" key="1">
    <source>
        <dbReference type="SAM" id="Phobius"/>
    </source>
</evidence>
<dbReference type="PANTHER" id="PTHR36305">
    <property type="entry name" value="PHOSPHATIDYLGLYCEROPHOSPHATASE A"/>
    <property type="match status" value="1"/>
</dbReference>
<dbReference type="Proteomes" id="UP000008841">
    <property type="component" value="Chromosome"/>
</dbReference>
<sequence precursor="true">MRMRLAGILSTCFGLGFFPVAPGTVVSLAAVFCYLSLPVFQNLPVFVVAIVLASITGVWSGGVMEEKYGEDPSIVTIDELAGQWVALAALPATPLVGMLGFLFFRFFDIAKPGPVDRAQRFPGGWGIMADDLLAGLFANLSVHAVLTAASLLHIVLPL</sequence>
<evidence type="ECO:0000313" key="4">
    <source>
        <dbReference type="Proteomes" id="UP000008841"/>
    </source>
</evidence>
<dbReference type="KEGG" id="cli:Clim_1730"/>
<dbReference type="RefSeq" id="WP_012466644.1">
    <property type="nucleotide sequence ID" value="NC_010803.1"/>
</dbReference>